<proteinExistence type="predicted"/>
<evidence type="ECO:0000313" key="3">
    <source>
        <dbReference type="Proteomes" id="UP001139011"/>
    </source>
</evidence>
<feature type="non-terminal residue" evidence="2">
    <location>
        <position position="157"/>
    </location>
</feature>
<protein>
    <submittedName>
        <fullName evidence="2">Helix-turn-helix domain-containing protein</fullName>
    </submittedName>
</protein>
<sequence length="157" mass="18043">MRKTEIVDLENVRNSNAIEVEDQNEVNFVFLEHVVIDSLIFEDIYEKMVYIVLKRFANFNSKQGFPSVKRLAQLSICSENKVRSSLKKLEAKKLIKVTMRNNGITNLSNKYTVLKITEELKELNYKNVEEKEKQSTGGVLHHVKGGTSPREGGYFTT</sequence>
<dbReference type="EMBL" id="JAIWJX010000003">
    <property type="protein sequence ID" value="MCK6259407.1"/>
    <property type="molecule type" value="Genomic_DNA"/>
</dbReference>
<organism evidence="2 3">
    <name type="scientific">Fictibacillus marinisediminis</name>
    <dbReference type="NCBI Taxonomy" id="2878389"/>
    <lineage>
        <taxon>Bacteria</taxon>
        <taxon>Bacillati</taxon>
        <taxon>Bacillota</taxon>
        <taxon>Bacilli</taxon>
        <taxon>Bacillales</taxon>
        <taxon>Fictibacillaceae</taxon>
        <taxon>Fictibacillus</taxon>
    </lineage>
</organism>
<evidence type="ECO:0000256" key="1">
    <source>
        <dbReference type="SAM" id="MobiDB-lite"/>
    </source>
</evidence>
<dbReference type="RefSeq" id="WP_248254776.1">
    <property type="nucleotide sequence ID" value="NZ_JAIWJX010000003.1"/>
</dbReference>
<evidence type="ECO:0000313" key="2">
    <source>
        <dbReference type="EMBL" id="MCK6259407.1"/>
    </source>
</evidence>
<feature type="region of interest" description="Disordered" evidence="1">
    <location>
        <begin position="136"/>
        <end position="157"/>
    </location>
</feature>
<dbReference type="InterPro" id="IPR036388">
    <property type="entry name" value="WH-like_DNA-bd_sf"/>
</dbReference>
<dbReference type="Pfam" id="PF13730">
    <property type="entry name" value="HTH_36"/>
    <property type="match status" value="1"/>
</dbReference>
<accession>A0A9X2BHL3</accession>
<name>A0A9X2BHL3_9BACL</name>
<reference evidence="2" key="1">
    <citation type="submission" date="2021-09" db="EMBL/GenBank/DDBJ databases">
        <title>Genome analysis of Fictibacillus sp. KIGAM418 isolated from marine sediment.</title>
        <authorList>
            <person name="Seo M.-J."/>
            <person name="Cho E.-S."/>
            <person name="Hwang C.Y."/>
        </authorList>
    </citation>
    <scope>NUCLEOTIDE SEQUENCE</scope>
    <source>
        <strain evidence="2">KIGAM418</strain>
    </source>
</reference>
<comment type="caution">
    <text evidence="2">The sequence shown here is derived from an EMBL/GenBank/DDBJ whole genome shotgun (WGS) entry which is preliminary data.</text>
</comment>
<dbReference type="Gene3D" id="1.10.10.10">
    <property type="entry name" value="Winged helix-like DNA-binding domain superfamily/Winged helix DNA-binding domain"/>
    <property type="match status" value="1"/>
</dbReference>
<dbReference type="AlphaFoldDB" id="A0A9X2BHL3"/>
<keyword evidence="3" id="KW-1185">Reference proteome</keyword>
<dbReference type="Proteomes" id="UP001139011">
    <property type="component" value="Unassembled WGS sequence"/>
</dbReference>
<gene>
    <name evidence="2" type="ORF">LCY76_22810</name>
</gene>